<dbReference type="Proteomes" id="UP000887561">
    <property type="component" value="Unplaced"/>
</dbReference>
<dbReference type="WBParaSite" id="scaffold7118_cov258.g11661">
    <property type="protein sequence ID" value="scaffold7118_cov258.g11661"/>
    <property type="gene ID" value="scaffold7118_cov258.g11661"/>
</dbReference>
<keyword evidence="1" id="KW-0812">Transmembrane</keyword>
<feature type="transmembrane region" description="Helical" evidence="1">
    <location>
        <begin position="211"/>
        <end position="235"/>
    </location>
</feature>
<keyword evidence="1" id="KW-0472">Membrane</keyword>
<dbReference type="Gene3D" id="1.20.1070.10">
    <property type="entry name" value="Rhodopsin 7-helix transmembrane proteins"/>
    <property type="match status" value="1"/>
</dbReference>
<feature type="transmembrane region" description="Helical" evidence="1">
    <location>
        <begin position="247"/>
        <end position="268"/>
    </location>
</feature>
<keyword evidence="2" id="KW-1185">Reference proteome</keyword>
<feature type="transmembrane region" description="Helical" evidence="1">
    <location>
        <begin position="21"/>
        <end position="38"/>
    </location>
</feature>
<sequence>MNNQICLPYELLRLHESPIESFFFVWIFPWLFLLGVLADSLLQALAICDIIFLFLLLPSSLAQFDRFGQQKHFRVFYLSLRIHLIGFANWCSAVAICYHCVLKWLCNGGQVVGKCFDILQESWPGNHTNKTPHPLRAYVRLSLAANALLVVLLPVLLMFLLNAGLLYVVKRRSFSQTTVTKSCGDSLINRRPVNRRPVNQQAAEQRLTVSIAAIVSAFTLTQGPSALVLLARLSLVGSNTNNNYWEGWALLGSLTGFLVILGFGRFGVRLNKKLFSLIFSCIKFR</sequence>
<evidence type="ECO:0000313" key="3">
    <source>
        <dbReference type="WBParaSite" id="scaffold7118_cov258.g11661"/>
    </source>
</evidence>
<organism evidence="2 3">
    <name type="scientific">Meloidogyne javanica</name>
    <name type="common">Root-knot nematode worm</name>
    <dbReference type="NCBI Taxonomy" id="6303"/>
    <lineage>
        <taxon>Eukaryota</taxon>
        <taxon>Metazoa</taxon>
        <taxon>Ecdysozoa</taxon>
        <taxon>Nematoda</taxon>
        <taxon>Chromadorea</taxon>
        <taxon>Rhabditida</taxon>
        <taxon>Tylenchina</taxon>
        <taxon>Tylenchomorpha</taxon>
        <taxon>Tylenchoidea</taxon>
        <taxon>Meloidogynidae</taxon>
        <taxon>Meloidogyninae</taxon>
        <taxon>Meloidogyne</taxon>
        <taxon>Meloidogyne incognita group</taxon>
    </lineage>
</organism>
<dbReference type="AlphaFoldDB" id="A0A915N1B7"/>
<accession>A0A915N1B7</accession>
<protein>
    <submittedName>
        <fullName evidence="3">G-protein coupled receptors family 1 profile domain-containing protein</fullName>
    </submittedName>
</protein>
<feature type="transmembrane region" description="Helical" evidence="1">
    <location>
        <begin position="84"/>
        <end position="105"/>
    </location>
</feature>
<dbReference type="PANTHER" id="PTHR46895:SF5">
    <property type="entry name" value="G-PROTEIN COUPLED RECEPTORS FAMILY 1 PROFILE DOMAIN-CONTAINING PROTEIN"/>
    <property type="match status" value="1"/>
</dbReference>
<feature type="transmembrane region" description="Helical" evidence="1">
    <location>
        <begin position="143"/>
        <end position="169"/>
    </location>
</feature>
<proteinExistence type="predicted"/>
<reference evidence="3" key="1">
    <citation type="submission" date="2022-11" db="UniProtKB">
        <authorList>
            <consortium name="WormBaseParasite"/>
        </authorList>
    </citation>
    <scope>IDENTIFICATION</scope>
</reference>
<evidence type="ECO:0000313" key="2">
    <source>
        <dbReference type="Proteomes" id="UP000887561"/>
    </source>
</evidence>
<name>A0A915N1B7_MELJA</name>
<dbReference type="SUPFAM" id="SSF81321">
    <property type="entry name" value="Family A G protein-coupled receptor-like"/>
    <property type="match status" value="1"/>
</dbReference>
<feature type="transmembrane region" description="Helical" evidence="1">
    <location>
        <begin position="44"/>
        <end position="64"/>
    </location>
</feature>
<evidence type="ECO:0000256" key="1">
    <source>
        <dbReference type="SAM" id="Phobius"/>
    </source>
</evidence>
<keyword evidence="1" id="KW-1133">Transmembrane helix</keyword>
<dbReference type="PANTHER" id="PTHR46895">
    <property type="entry name" value="PROTEIN CBG20548-RELATED"/>
    <property type="match status" value="1"/>
</dbReference>